<accession>A0ACA9QR67</accession>
<proteinExistence type="predicted"/>
<gene>
    <name evidence="1" type="ORF">DHETER_LOCUS15369</name>
</gene>
<protein>
    <submittedName>
        <fullName evidence="1">10467_t:CDS:1</fullName>
    </submittedName>
</protein>
<evidence type="ECO:0000313" key="2">
    <source>
        <dbReference type="Proteomes" id="UP000789702"/>
    </source>
</evidence>
<evidence type="ECO:0000313" key="1">
    <source>
        <dbReference type="EMBL" id="CAG8762841.1"/>
    </source>
</evidence>
<dbReference type="EMBL" id="CAJVPU010052248">
    <property type="protein sequence ID" value="CAG8762841.1"/>
    <property type="molecule type" value="Genomic_DNA"/>
</dbReference>
<feature type="non-terminal residue" evidence="1">
    <location>
        <position position="1"/>
    </location>
</feature>
<sequence length="50" mass="5273">YHSSCIAESSTSTTSTSATPTTPSFEQARKDLTLIFQATVPSKSTTTTTT</sequence>
<reference evidence="1" key="1">
    <citation type="submission" date="2021-06" db="EMBL/GenBank/DDBJ databases">
        <authorList>
            <person name="Kallberg Y."/>
            <person name="Tangrot J."/>
            <person name="Rosling A."/>
        </authorList>
    </citation>
    <scope>NUCLEOTIDE SEQUENCE</scope>
    <source>
        <strain evidence="1">IL203A</strain>
    </source>
</reference>
<dbReference type="Proteomes" id="UP000789702">
    <property type="component" value="Unassembled WGS sequence"/>
</dbReference>
<name>A0ACA9QR67_9GLOM</name>
<keyword evidence="2" id="KW-1185">Reference proteome</keyword>
<comment type="caution">
    <text evidence="1">The sequence shown here is derived from an EMBL/GenBank/DDBJ whole genome shotgun (WGS) entry which is preliminary data.</text>
</comment>
<organism evidence="1 2">
    <name type="scientific">Dentiscutata heterogama</name>
    <dbReference type="NCBI Taxonomy" id="1316150"/>
    <lineage>
        <taxon>Eukaryota</taxon>
        <taxon>Fungi</taxon>
        <taxon>Fungi incertae sedis</taxon>
        <taxon>Mucoromycota</taxon>
        <taxon>Glomeromycotina</taxon>
        <taxon>Glomeromycetes</taxon>
        <taxon>Diversisporales</taxon>
        <taxon>Gigasporaceae</taxon>
        <taxon>Dentiscutata</taxon>
    </lineage>
</organism>